<protein>
    <submittedName>
        <fullName evidence="1">Uncharacterized protein</fullName>
    </submittedName>
</protein>
<gene>
    <name evidence="1" type="ORF">HDCHBGLK_01857</name>
</gene>
<name>A0A494WK70_CLOS5</name>
<sequence>MNDKPLIMKMKENYQYFGGLSFIYGLVLQVR</sequence>
<organism evidence="1 2">
    <name type="scientific">Clostridium scindens (strain ATCC 35704 / DSM 5676 / VPI 13733 / 19)</name>
    <dbReference type="NCBI Taxonomy" id="411468"/>
    <lineage>
        <taxon>Bacteria</taxon>
        <taxon>Bacillati</taxon>
        <taxon>Bacillota</taxon>
        <taxon>Clostridia</taxon>
        <taxon>Lachnospirales</taxon>
        <taxon>Lachnospiraceae</taxon>
    </lineage>
</organism>
<dbReference type="AlphaFoldDB" id="A0A494WK70"/>
<dbReference type="KEGG" id="csci:HDCHBGLK_01857"/>
<dbReference type="Proteomes" id="UP000289664">
    <property type="component" value="Chromosome"/>
</dbReference>
<evidence type="ECO:0000313" key="1">
    <source>
        <dbReference type="EMBL" id="QBF74455.1"/>
    </source>
</evidence>
<evidence type="ECO:0000313" key="2">
    <source>
        <dbReference type="Proteomes" id="UP000289664"/>
    </source>
</evidence>
<proteinExistence type="predicted"/>
<dbReference type="EMBL" id="CP036170">
    <property type="protein sequence ID" value="QBF74455.1"/>
    <property type="molecule type" value="Genomic_DNA"/>
</dbReference>
<keyword evidence="2" id="KW-1185">Reference proteome</keyword>
<accession>A0A494WK70</accession>
<reference evidence="1 2" key="1">
    <citation type="journal article" date="2019" name="Appl. Environ. Microbiol.">
        <title>Clostridium scindens ATCC 35704: integration of nutritional requirements, the complete genome sequence, and global transcriptional responses to bile acids.</title>
        <authorList>
            <person name="Devendran S."/>
            <person name="Shrestha R."/>
            <person name="Alves J.M.P."/>
            <person name="Wolf P.G."/>
            <person name="Ly L."/>
            <person name="Hernandez A.G."/>
            <person name="Mendez-Garcia C."/>
            <person name="Inboden A."/>
            <person name="Wiley J."/>
            <person name="Paul O."/>
            <person name="Allen A."/>
            <person name="Springer E."/>
            <person name="Wright C.L."/>
            <person name="Fields C.J."/>
            <person name="Daniel S.L."/>
            <person name="Ridlon J.M."/>
        </authorList>
    </citation>
    <scope>NUCLEOTIDE SEQUENCE [LARGE SCALE GENOMIC DNA]</scope>
    <source>
        <strain evidence="1 2">ATCC 35704</strain>
    </source>
</reference>